<feature type="region of interest" description="Disordered" evidence="1">
    <location>
        <begin position="123"/>
        <end position="143"/>
    </location>
</feature>
<dbReference type="OrthoDB" id="196713at2157"/>
<name>A0A4D6H378_9EURY</name>
<protein>
    <submittedName>
        <fullName evidence="2">Uncharacterized protein</fullName>
    </submittedName>
</protein>
<dbReference type="GeneID" id="39858015"/>
<dbReference type="Proteomes" id="UP000296733">
    <property type="component" value="Chromosome"/>
</dbReference>
<feature type="compositionally biased region" description="Basic residues" evidence="1">
    <location>
        <begin position="261"/>
        <end position="277"/>
    </location>
</feature>
<evidence type="ECO:0000256" key="1">
    <source>
        <dbReference type="SAM" id="MobiDB-lite"/>
    </source>
</evidence>
<feature type="compositionally biased region" description="Polar residues" evidence="1">
    <location>
        <begin position="242"/>
        <end position="254"/>
    </location>
</feature>
<evidence type="ECO:0000313" key="2">
    <source>
        <dbReference type="EMBL" id="QCC47598.1"/>
    </source>
</evidence>
<dbReference type="AlphaFoldDB" id="A0A4D6H378"/>
<accession>A0A4D6H378</accession>
<gene>
    <name evidence="2" type="ORF">DV707_07965</name>
</gene>
<organism evidence="2 3">
    <name type="scientific">Halobellus limi</name>
    <dbReference type="NCBI Taxonomy" id="699433"/>
    <lineage>
        <taxon>Archaea</taxon>
        <taxon>Methanobacteriati</taxon>
        <taxon>Methanobacteriota</taxon>
        <taxon>Stenosarchaea group</taxon>
        <taxon>Halobacteria</taxon>
        <taxon>Halobacteriales</taxon>
        <taxon>Haloferacaceae</taxon>
        <taxon>Halobellus</taxon>
    </lineage>
</organism>
<dbReference type="RefSeq" id="WP_136361826.1">
    <property type="nucleotide sequence ID" value="NZ_CP031311.1"/>
</dbReference>
<feature type="region of interest" description="Disordered" evidence="1">
    <location>
        <begin position="217"/>
        <end position="277"/>
    </location>
</feature>
<proteinExistence type="predicted"/>
<dbReference type="KEGG" id="hlm:DV707_07965"/>
<sequence length="277" mass="29923">MGTRGTLGRLVRWIDGLWRAVTSLLEVALETIGFGSDVDLHTRVTFRAVTDAVLPETPALGTELGDEHVPGGLAIALDEFVITYVDDGFQLGLPHIGPHGNIRLADPIAHALDFAALTLCDRSENESEPSPDRPVSLLDPGEASPEAVRDAAGAFSKLSRKDRLRAISILDEFELSVTPGVDDLFEFDAGLVGQLVVGFTEMIYYSEWQGYDEFTQPRASASTRTIRPPSRAGARPDFPASRTDTPRSAGTSGRTTDRSGAAKRGRPSTRTPRHRSA</sequence>
<dbReference type="EMBL" id="CP031311">
    <property type="protein sequence ID" value="QCC47598.1"/>
    <property type="molecule type" value="Genomic_DNA"/>
</dbReference>
<reference evidence="2 3" key="1">
    <citation type="journal article" date="2019" name="Nat. Commun.">
        <title>A new type of DNA phosphorothioation-based antiviral system in archaea.</title>
        <authorList>
            <person name="Xiong L."/>
            <person name="Liu S."/>
            <person name="Chen S."/>
            <person name="Xiao Y."/>
            <person name="Zhu B."/>
            <person name="Gao Y."/>
            <person name="Zhang Y."/>
            <person name="Chen B."/>
            <person name="Luo J."/>
            <person name="Deng Z."/>
            <person name="Chen X."/>
            <person name="Wang L."/>
            <person name="Chen S."/>
        </authorList>
    </citation>
    <scope>NUCLEOTIDE SEQUENCE [LARGE SCALE GENOMIC DNA]</scope>
    <source>
        <strain evidence="2 3">CGMCC 1.10331</strain>
    </source>
</reference>
<evidence type="ECO:0000313" key="3">
    <source>
        <dbReference type="Proteomes" id="UP000296733"/>
    </source>
</evidence>